<feature type="region of interest" description="Disordered" evidence="4">
    <location>
        <begin position="291"/>
        <end position="313"/>
    </location>
</feature>
<dbReference type="InterPro" id="IPR001245">
    <property type="entry name" value="Ser-Thr/Tyr_kinase_cat_dom"/>
</dbReference>
<dbReference type="EMBL" id="QKWP01000075">
    <property type="protein sequence ID" value="RIB28140.1"/>
    <property type="molecule type" value="Genomic_DNA"/>
</dbReference>
<dbReference type="Proteomes" id="UP000266673">
    <property type="component" value="Unassembled WGS sequence"/>
</dbReference>
<dbReference type="PANTHER" id="PTHR24111">
    <property type="entry name" value="LEUCINE-RICH REPEAT-CONTAINING PROTEIN 34"/>
    <property type="match status" value="1"/>
</dbReference>
<dbReference type="InterPro" id="IPR032675">
    <property type="entry name" value="LRR_dom_sf"/>
</dbReference>
<evidence type="ECO:0000313" key="6">
    <source>
        <dbReference type="EMBL" id="RIB28140.1"/>
    </source>
</evidence>
<keyword evidence="1" id="KW-0433">Leucine-rich repeat</keyword>
<feature type="compositionally biased region" description="Polar residues" evidence="4">
    <location>
        <begin position="297"/>
        <end position="313"/>
    </location>
</feature>
<dbReference type="SUPFAM" id="SSF52047">
    <property type="entry name" value="RNI-like"/>
    <property type="match status" value="1"/>
</dbReference>
<keyword evidence="2" id="KW-0677">Repeat</keyword>
<dbReference type="InterPro" id="IPR052201">
    <property type="entry name" value="LRR-containing_regulator"/>
</dbReference>
<dbReference type="AlphaFoldDB" id="A0A397W057"/>
<evidence type="ECO:0000256" key="4">
    <source>
        <dbReference type="SAM" id="MobiDB-lite"/>
    </source>
</evidence>
<organism evidence="6 7">
    <name type="scientific">Gigaspora rosea</name>
    <dbReference type="NCBI Taxonomy" id="44941"/>
    <lineage>
        <taxon>Eukaryota</taxon>
        <taxon>Fungi</taxon>
        <taxon>Fungi incertae sedis</taxon>
        <taxon>Mucoromycota</taxon>
        <taxon>Glomeromycotina</taxon>
        <taxon>Glomeromycetes</taxon>
        <taxon>Diversisporales</taxon>
        <taxon>Gigasporaceae</taxon>
        <taxon>Gigaspora</taxon>
    </lineage>
</organism>
<keyword evidence="7" id="KW-1185">Reference proteome</keyword>
<evidence type="ECO:0000259" key="5">
    <source>
        <dbReference type="PROSITE" id="PS50011"/>
    </source>
</evidence>
<reference evidence="6 7" key="1">
    <citation type="submission" date="2018-06" db="EMBL/GenBank/DDBJ databases">
        <title>Comparative genomics reveals the genomic features of Rhizophagus irregularis, R. cerebriforme, R. diaphanum and Gigaspora rosea, and their symbiotic lifestyle signature.</title>
        <authorList>
            <person name="Morin E."/>
            <person name="San Clemente H."/>
            <person name="Chen E.C.H."/>
            <person name="De La Providencia I."/>
            <person name="Hainaut M."/>
            <person name="Kuo A."/>
            <person name="Kohler A."/>
            <person name="Murat C."/>
            <person name="Tang N."/>
            <person name="Roy S."/>
            <person name="Loubradou J."/>
            <person name="Henrissat B."/>
            <person name="Grigoriev I.V."/>
            <person name="Corradi N."/>
            <person name="Roux C."/>
            <person name="Martin F.M."/>
        </authorList>
    </citation>
    <scope>NUCLEOTIDE SEQUENCE [LARGE SCALE GENOMIC DNA]</scope>
    <source>
        <strain evidence="6 7">DAOM 194757</strain>
    </source>
</reference>
<dbReference type="InterPro" id="IPR017441">
    <property type="entry name" value="Protein_kinase_ATP_BS"/>
</dbReference>
<protein>
    <recommendedName>
        <fullName evidence="5">Protein kinase domain-containing protein</fullName>
    </recommendedName>
</protein>
<gene>
    <name evidence="6" type="ORF">C2G38_2158679</name>
</gene>
<keyword evidence="3" id="KW-0067">ATP-binding</keyword>
<feature type="domain" description="Protein kinase" evidence="5">
    <location>
        <begin position="27"/>
        <end position="285"/>
    </location>
</feature>
<dbReference type="PRINTS" id="PR00109">
    <property type="entry name" value="TYRKINASE"/>
</dbReference>
<dbReference type="SUPFAM" id="SSF56112">
    <property type="entry name" value="Protein kinase-like (PK-like)"/>
    <property type="match status" value="1"/>
</dbReference>
<feature type="binding site" evidence="3">
    <location>
        <position position="56"/>
    </location>
    <ligand>
        <name>ATP</name>
        <dbReference type="ChEBI" id="CHEBI:30616"/>
    </ligand>
</feature>
<dbReference type="InterPro" id="IPR000719">
    <property type="entry name" value="Prot_kinase_dom"/>
</dbReference>
<dbReference type="Gene3D" id="3.80.10.10">
    <property type="entry name" value="Ribonuclease Inhibitor"/>
    <property type="match status" value="3"/>
</dbReference>
<dbReference type="Gene3D" id="1.10.510.10">
    <property type="entry name" value="Transferase(Phosphotransferase) domain 1"/>
    <property type="match status" value="1"/>
</dbReference>
<evidence type="ECO:0000256" key="1">
    <source>
        <dbReference type="ARBA" id="ARBA00022614"/>
    </source>
</evidence>
<dbReference type="OrthoDB" id="523874at2759"/>
<dbReference type="Pfam" id="PF07714">
    <property type="entry name" value="PK_Tyr_Ser-Thr"/>
    <property type="match status" value="1"/>
</dbReference>
<comment type="caution">
    <text evidence="6">The sequence shown here is derived from an EMBL/GenBank/DDBJ whole genome shotgun (WGS) entry which is preliminary data.</text>
</comment>
<keyword evidence="3" id="KW-0547">Nucleotide-binding</keyword>
<name>A0A397W057_9GLOM</name>
<dbReference type="PROSITE" id="PS50011">
    <property type="entry name" value="PROTEIN_KINASE_DOM"/>
    <property type="match status" value="1"/>
</dbReference>
<dbReference type="GO" id="GO:0005524">
    <property type="term" value="F:ATP binding"/>
    <property type="evidence" value="ECO:0007669"/>
    <property type="project" value="UniProtKB-UniRule"/>
</dbReference>
<dbReference type="Pfam" id="PF13516">
    <property type="entry name" value="LRR_6"/>
    <property type="match status" value="9"/>
</dbReference>
<dbReference type="PANTHER" id="PTHR24111:SF0">
    <property type="entry name" value="LEUCINE-RICH REPEAT-CONTAINING PROTEIN"/>
    <property type="match status" value="1"/>
</dbReference>
<proteinExistence type="predicted"/>
<evidence type="ECO:0000256" key="2">
    <source>
        <dbReference type="ARBA" id="ARBA00022737"/>
    </source>
</evidence>
<accession>A0A397W057</accession>
<dbReference type="SMART" id="SM00368">
    <property type="entry name" value="LRR_RI"/>
    <property type="match status" value="11"/>
</dbReference>
<sequence length="728" mass="81240">MAADIPKVWLEKAISDGHINYIEYNKFTNRIEIGTGGFGKVFKYEWKDSSLTVALKSLRVDKNIDEKIIRDFINELKLILRVCNHPNVIEFFGITKDSNGYYNMVLQYANEGTLREYLKKNFIKLQWFDKLFIAKEISLGLLFLHDNNIIHRDLNILIHQRQPKIADFGLSKQINEISMTSSSNFHGMPEYIDPKCFTVLNHKRDKKSDVYSFGVILWEISSGRSPFQNFEPKIALCVHISQGIRESPIEGTPSQYIDLYKKCWNNDPTNRPETKLILNILNQIIHNENLSQHHPIETSSRSNEISLNHQDNMGAPTNSFEITSSSLYLPDTLNSNISSQDNSILINMRKEVRECFKQHKFLKALDLFEEILKNSQHSSEDQKSATSWNFSNNKCGLENLTELTEAICKNTRLTSLNLVKNNLGSEGCKVLADALCKNTTLKDLNLEKNILGPEGGKVLANALCRNNTLTSLNLYDNNLGSEGGKALADALRMNTSLTFLNLQYNNLGSEGGKALADVLCKNSTLTSLNLKSNNLGSEGGKALAEALCKNTTLTSLDISWNKLELEEGKALANALCKNNTLISLDLGWNFLELEVGKALANALCKNSTLISLNLCNNKLGSEGGKVLAAALCKNTTLTSLNLAWNNLKPEGAQALADALCMNTTLKFLNIESNNFGPEGANAFADVLYKNTTLNSLRLLDNNFGSAEKKALADALCKNPMLKKLDIRY</sequence>
<dbReference type="PROSITE" id="PS00107">
    <property type="entry name" value="PROTEIN_KINASE_ATP"/>
    <property type="match status" value="1"/>
</dbReference>
<dbReference type="GO" id="GO:0004672">
    <property type="term" value="F:protein kinase activity"/>
    <property type="evidence" value="ECO:0007669"/>
    <property type="project" value="InterPro"/>
</dbReference>
<dbReference type="InterPro" id="IPR011009">
    <property type="entry name" value="Kinase-like_dom_sf"/>
</dbReference>
<evidence type="ECO:0000313" key="7">
    <source>
        <dbReference type="Proteomes" id="UP000266673"/>
    </source>
</evidence>
<dbReference type="InterPro" id="IPR001611">
    <property type="entry name" value="Leu-rich_rpt"/>
</dbReference>
<dbReference type="STRING" id="44941.A0A397W057"/>
<evidence type="ECO:0000256" key="3">
    <source>
        <dbReference type="PROSITE-ProRule" id="PRU10141"/>
    </source>
</evidence>